<dbReference type="EMBL" id="AGNL01041401">
    <property type="protein sequence ID" value="EJK51585.1"/>
    <property type="molecule type" value="Genomic_DNA"/>
</dbReference>
<keyword evidence="3" id="KW-1185">Reference proteome</keyword>
<protein>
    <submittedName>
        <fullName evidence="2">Uncharacterized protein</fullName>
    </submittedName>
</protein>
<keyword evidence="1" id="KW-0472">Membrane</keyword>
<keyword evidence="1" id="KW-1133">Transmembrane helix</keyword>
<dbReference type="Proteomes" id="UP000266841">
    <property type="component" value="Unassembled WGS sequence"/>
</dbReference>
<evidence type="ECO:0000313" key="2">
    <source>
        <dbReference type="EMBL" id="EJK51585.1"/>
    </source>
</evidence>
<keyword evidence="1" id="KW-0812">Transmembrane</keyword>
<sequence>MSLVGQHHCSAPAGQRNIMHLPAQRGSVRRSNAMAIATTAAASIVHSLTYLVLVALFPPAIPLQPIPIPTTSSASVEH</sequence>
<reference evidence="2 3" key="1">
    <citation type="journal article" date="2012" name="Genome Biol.">
        <title>Genome and low-iron response of an oceanic diatom adapted to chronic iron limitation.</title>
        <authorList>
            <person name="Lommer M."/>
            <person name="Specht M."/>
            <person name="Roy A.S."/>
            <person name="Kraemer L."/>
            <person name="Andreson R."/>
            <person name="Gutowska M.A."/>
            <person name="Wolf J."/>
            <person name="Bergner S.V."/>
            <person name="Schilhabel M.B."/>
            <person name="Klostermeier U.C."/>
            <person name="Beiko R.G."/>
            <person name="Rosenstiel P."/>
            <person name="Hippler M."/>
            <person name="Laroche J."/>
        </authorList>
    </citation>
    <scope>NUCLEOTIDE SEQUENCE [LARGE SCALE GENOMIC DNA]</scope>
    <source>
        <strain evidence="2 3">CCMP1005</strain>
    </source>
</reference>
<organism evidence="2 3">
    <name type="scientific">Thalassiosira oceanica</name>
    <name type="common">Marine diatom</name>
    <dbReference type="NCBI Taxonomy" id="159749"/>
    <lineage>
        <taxon>Eukaryota</taxon>
        <taxon>Sar</taxon>
        <taxon>Stramenopiles</taxon>
        <taxon>Ochrophyta</taxon>
        <taxon>Bacillariophyta</taxon>
        <taxon>Coscinodiscophyceae</taxon>
        <taxon>Thalassiosirophycidae</taxon>
        <taxon>Thalassiosirales</taxon>
        <taxon>Thalassiosiraceae</taxon>
        <taxon>Thalassiosira</taxon>
    </lineage>
</organism>
<comment type="caution">
    <text evidence="2">The sequence shown here is derived from an EMBL/GenBank/DDBJ whole genome shotgun (WGS) entry which is preliminary data.</text>
</comment>
<evidence type="ECO:0000256" key="1">
    <source>
        <dbReference type="SAM" id="Phobius"/>
    </source>
</evidence>
<dbReference type="AlphaFoldDB" id="K0REE7"/>
<evidence type="ECO:0000313" key="3">
    <source>
        <dbReference type="Proteomes" id="UP000266841"/>
    </source>
</evidence>
<gene>
    <name evidence="2" type="ORF">THAOC_29228</name>
</gene>
<name>K0REE7_THAOC</name>
<proteinExistence type="predicted"/>
<accession>K0REE7</accession>
<feature type="transmembrane region" description="Helical" evidence="1">
    <location>
        <begin position="33"/>
        <end position="57"/>
    </location>
</feature>